<dbReference type="HAMAP" id="MF_00805">
    <property type="entry name" value="CitD"/>
    <property type="match status" value="1"/>
</dbReference>
<comment type="caution">
    <text evidence="6">The sequence shown here is derived from an EMBL/GenBank/DDBJ whole genome shotgun (WGS) entry which is preliminary data.</text>
</comment>
<dbReference type="InterPro" id="IPR023439">
    <property type="entry name" value="Mal_deCO2ase/Cit_lyase_ACP"/>
</dbReference>
<comment type="similarity">
    <text evidence="4">Belongs to the CitD family.</text>
</comment>
<dbReference type="PIRSF" id="PIRSF002736">
    <property type="entry name" value="Citrt_lyas_gamma"/>
    <property type="match status" value="1"/>
</dbReference>
<keyword evidence="2 4" id="KW-0963">Cytoplasm</keyword>
<reference evidence="6 7" key="1">
    <citation type="journal article" date="2015" name="Genome Announc.">
        <title>Expanding the biotechnology potential of lactobacilli through comparative genomics of 213 strains and associated genera.</title>
        <authorList>
            <person name="Sun Z."/>
            <person name="Harris H.M."/>
            <person name="McCann A."/>
            <person name="Guo C."/>
            <person name="Argimon S."/>
            <person name="Zhang W."/>
            <person name="Yang X."/>
            <person name="Jeffery I.B."/>
            <person name="Cooney J.C."/>
            <person name="Kagawa T.F."/>
            <person name="Liu W."/>
            <person name="Song Y."/>
            <person name="Salvetti E."/>
            <person name="Wrobel A."/>
            <person name="Rasinkangas P."/>
            <person name="Parkhill J."/>
            <person name="Rea M.C."/>
            <person name="O'Sullivan O."/>
            <person name="Ritari J."/>
            <person name="Douillard F.P."/>
            <person name="Paul Ross R."/>
            <person name="Yang R."/>
            <person name="Briner A.E."/>
            <person name="Felis G.E."/>
            <person name="de Vos W.M."/>
            <person name="Barrangou R."/>
            <person name="Klaenhammer T.R."/>
            <person name="Caufield P.W."/>
            <person name="Cui Y."/>
            <person name="Zhang H."/>
            <person name="O'Toole P.W."/>
        </authorList>
    </citation>
    <scope>NUCLEOTIDE SEQUENCE [LARGE SCALE GENOMIC DNA]</scope>
    <source>
        <strain evidence="6 7">DSM 21115</strain>
    </source>
</reference>
<dbReference type="AlphaFoldDB" id="A0A0R2NYY0"/>
<comment type="function">
    <text evidence="4">Covalent carrier of the coenzyme of citrate lyase.</text>
</comment>
<keyword evidence="3 4" id="KW-0597">Phosphoprotein</keyword>
<dbReference type="GO" id="GO:0005737">
    <property type="term" value="C:cytoplasm"/>
    <property type="evidence" value="ECO:0007669"/>
    <property type="project" value="UniProtKB-SubCell"/>
</dbReference>
<dbReference type="Proteomes" id="UP000050920">
    <property type="component" value="Unassembled WGS sequence"/>
</dbReference>
<keyword evidence="7" id="KW-1185">Reference proteome</keyword>
<accession>A0A0R2NYY0</accession>
<evidence type="ECO:0000256" key="5">
    <source>
        <dbReference type="PIRSR" id="PIRSR002736-50"/>
    </source>
</evidence>
<evidence type="ECO:0000313" key="7">
    <source>
        <dbReference type="Proteomes" id="UP000050920"/>
    </source>
</evidence>
<evidence type="ECO:0000313" key="6">
    <source>
        <dbReference type="EMBL" id="KRO29520.1"/>
    </source>
</evidence>
<dbReference type="InterPro" id="IPR006495">
    <property type="entry name" value="CitD"/>
</dbReference>
<feature type="modified residue" description="O-(phosphoribosyl dephospho-coenzyme A)serine" evidence="4 5">
    <location>
        <position position="14"/>
    </location>
</feature>
<dbReference type="Pfam" id="PF06857">
    <property type="entry name" value="ACP"/>
    <property type="match status" value="1"/>
</dbReference>
<evidence type="ECO:0000256" key="2">
    <source>
        <dbReference type="ARBA" id="ARBA00022490"/>
    </source>
</evidence>
<evidence type="ECO:0000256" key="4">
    <source>
        <dbReference type="HAMAP-Rule" id="MF_00805"/>
    </source>
</evidence>
<organism evidence="6 7">
    <name type="scientific">Lactiplantibacillus fabifermentans DSM 21115</name>
    <dbReference type="NCBI Taxonomy" id="1413187"/>
    <lineage>
        <taxon>Bacteria</taxon>
        <taxon>Bacillati</taxon>
        <taxon>Bacillota</taxon>
        <taxon>Bacilli</taxon>
        <taxon>Lactobacillales</taxon>
        <taxon>Lactobacillaceae</taxon>
        <taxon>Lactiplantibacillus</taxon>
    </lineage>
</organism>
<name>A0A0R2NYY0_9LACO</name>
<dbReference type="EMBL" id="AYGX02000004">
    <property type="protein sequence ID" value="KRO29520.1"/>
    <property type="molecule type" value="Genomic_DNA"/>
</dbReference>
<protein>
    <recommendedName>
        <fullName evidence="4">Citrate lyase acyl carrier protein</fullName>
    </recommendedName>
    <alternativeName>
        <fullName evidence="4">Citrate lyase gamma chain</fullName>
    </alternativeName>
</protein>
<gene>
    <name evidence="4" type="primary">citD</name>
    <name evidence="6" type="ORF">DY78_GL002909</name>
</gene>
<sequence>MTTNQTVTVGTMESSDIMITLKPNASGIKIDLESNVKKQFGAHITALITEVLQKLDIQNIAVEAVDKGALDCTIKARTIAAAYRLQGKTDYDWEALNSWND</sequence>
<evidence type="ECO:0000256" key="3">
    <source>
        <dbReference type="ARBA" id="ARBA00022553"/>
    </source>
</evidence>
<dbReference type="RefSeq" id="WP_024624406.1">
    <property type="nucleotide sequence ID" value="NZ_AYGX02000004.1"/>
</dbReference>
<comment type="subcellular location">
    <subcellularLocation>
        <location evidence="1 4">Cytoplasm</location>
    </subcellularLocation>
</comment>
<comment type="subunit">
    <text evidence="4">Oligomer with a subunit composition of (alpha,beta,gamma)6.</text>
</comment>
<proteinExistence type="inferred from homology"/>
<evidence type="ECO:0000256" key="1">
    <source>
        <dbReference type="ARBA" id="ARBA00004496"/>
    </source>
</evidence>
<dbReference type="NCBIfam" id="NF009726">
    <property type="entry name" value="PRK13253.1"/>
    <property type="match status" value="1"/>
</dbReference>
<dbReference type="NCBIfam" id="TIGR01608">
    <property type="entry name" value="citD"/>
    <property type="match status" value="1"/>
</dbReference>